<keyword evidence="5" id="KW-0227">DNA damage</keyword>
<protein>
    <recommendedName>
        <fullName evidence="5">Chromatin-remodeling ATPase INO80</fullName>
        <ecNumber evidence="5">3.6.4.-</ecNumber>
    </recommendedName>
</protein>
<dbReference type="EC" id="3.6.4.-" evidence="5"/>
<dbReference type="InterPro" id="IPR049730">
    <property type="entry name" value="SNF2/RAD54-like_C"/>
</dbReference>
<evidence type="ECO:0000256" key="4">
    <source>
        <dbReference type="ARBA" id="ARBA00022840"/>
    </source>
</evidence>
<reference evidence="9" key="1">
    <citation type="submission" date="2020-01" db="EMBL/GenBank/DDBJ databases">
        <title>Draft genome sequence of the Termite Coptotermes fromosanus.</title>
        <authorList>
            <person name="Itakura S."/>
            <person name="Yosikawa Y."/>
            <person name="Umezawa K."/>
        </authorList>
    </citation>
    <scope>NUCLEOTIDE SEQUENCE [LARGE SCALE GENOMIC DNA]</scope>
</reference>
<dbReference type="PROSITE" id="PS51194">
    <property type="entry name" value="HELICASE_CTER"/>
    <property type="match status" value="1"/>
</dbReference>
<dbReference type="InterPro" id="IPR001650">
    <property type="entry name" value="Helicase_C-like"/>
</dbReference>
<dbReference type="SUPFAM" id="SSF52540">
    <property type="entry name" value="P-loop containing nucleoside triphosphate hydrolases"/>
    <property type="match status" value="1"/>
</dbReference>
<comment type="similarity">
    <text evidence="5">Belongs to the SNF2/RAD54 helicase family.</text>
</comment>
<comment type="function">
    <text evidence="5">ATPase component of the INO80 complex which remodels chromatin by shifting nucleosomes and is involved in DNA repair.</text>
</comment>
<evidence type="ECO:0000256" key="2">
    <source>
        <dbReference type="ARBA" id="ARBA00022741"/>
    </source>
</evidence>
<dbReference type="InterPro" id="IPR050520">
    <property type="entry name" value="INO80/SWR1_helicase"/>
</dbReference>
<keyword evidence="9" id="KW-1185">Reference proteome</keyword>
<name>A0A6L2PWV6_COPFO</name>
<gene>
    <name evidence="8" type="ORF">Cfor_05077</name>
</gene>
<keyword evidence="2" id="KW-0547">Nucleotide-binding</keyword>
<dbReference type="GO" id="GO:0042393">
    <property type="term" value="F:histone binding"/>
    <property type="evidence" value="ECO:0007669"/>
    <property type="project" value="TreeGrafter"/>
</dbReference>
<comment type="catalytic activity">
    <reaction evidence="5">
        <text>ATP + H2O = ADP + phosphate + H(+)</text>
        <dbReference type="Rhea" id="RHEA:13065"/>
        <dbReference type="ChEBI" id="CHEBI:15377"/>
        <dbReference type="ChEBI" id="CHEBI:15378"/>
        <dbReference type="ChEBI" id="CHEBI:30616"/>
        <dbReference type="ChEBI" id="CHEBI:43474"/>
        <dbReference type="ChEBI" id="CHEBI:456216"/>
    </reaction>
</comment>
<evidence type="ECO:0000313" key="8">
    <source>
        <dbReference type="EMBL" id="GFG35068.1"/>
    </source>
</evidence>
<feature type="non-terminal residue" evidence="8">
    <location>
        <position position="391"/>
    </location>
</feature>
<feature type="non-terminal residue" evidence="8">
    <location>
        <position position="1"/>
    </location>
</feature>
<dbReference type="SMART" id="SM00490">
    <property type="entry name" value="HELICc"/>
    <property type="match status" value="1"/>
</dbReference>
<keyword evidence="3 5" id="KW-0378">Hydrolase</keyword>
<feature type="compositionally biased region" description="Polar residues" evidence="6">
    <location>
        <begin position="350"/>
        <end position="378"/>
    </location>
</feature>
<dbReference type="InParanoid" id="A0A6L2PWV6"/>
<evidence type="ECO:0000256" key="6">
    <source>
        <dbReference type="SAM" id="MobiDB-lite"/>
    </source>
</evidence>
<comment type="caution">
    <text evidence="8">The sequence shown here is derived from an EMBL/GenBank/DDBJ whole genome shotgun (WGS) entry which is preliminary data.</text>
</comment>
<keyword evidence="5" id="KW-0234">DNA repair</keyword>
<accession>A0A6L2PWV6</accession>
<evidence type="ECO:0000259" key="7">
    <source>
        <dbReference type="PROSITE" id="PS51194"/>
    </source>
</evidence>
<evidence type="ECO:0000256" key="3">
    <source>
        <dbReference type="ARBA" id="ARBA00022801"/>
    </source>
</evidence>
<evidence type="ECO:0000313" key="9">
    <source>
        <dbReference type="Proteomes" id="UP000502823"/>
    </source>
</evidence>
<dbReference type="OrthoDB" id="448448at2759"/>
<feature type="compositionally biased region" description="Basic and acidic residues" evidence="6">
    <location>
        <begin position="333"/>
        <end position="347"/>
    </location>
</feature>
<dbReference type="GO" id="GO:0031011">
    <property type="term" value="C:Ino80 complex"/>
    <property type="evidence" value="ECO:0007669"/>
    <property type="project" value="UniProtKB-UniRule"/>
</dbReference>
<dbReference type="GO" id="GO:0006281">
    <property type="term" value="P:DNA repair"/>
    <property type="evidence" value="ECO:0007669"/>
    <property type="project" value="UniProtKB-UniRule"/>
</dbReference>
<feature type="region of interest" description="Disordered" evidence="6">
    <location>
        <begin position="333"/>
        <end position="391"/>
    </location>
</feature>
<evidence type="ECO:0000256" key="5">
    <source>
        <dbReference type="RuleBase" id="RU368001"/>
    </source>
</evidence>
<dbReference type="EMBL" id="BLKM01011979">
    <property type="protein sequence ID" value="GFG35068.1"/>
    <property type="molecule type" value="Genomic_DNA"/>
</dbReference>
<dbReference type="Pfam" id="PF00271">
    <property type="entry name" value="Helicase_C"/>
    <property type="match status" value="1"/>
</dbReference>
<dbReference type="GO" id="GO:0005524">
    <property type="term" value="F:ATP binding"/>
    <property type="evidence" value="ECO:0007669"/>
    <property type="project" value="UniProtKB-UniRule"/>
</dbReference>
<evidence type="ECO:0000256" key="1">
    <source>
        <dbReference type="ARBA" id="ARBA00004123"/>
    </source>
</evidence>
<dbReference type="Gene3D" id="3.40.50.300">
    <property type="entry name" value="P-loop containing nucleotide triphosphate hydrolases"/>
    <property type="match status" value="1"/>
</dbReference>
<dbReference type="PANTHER" id="PTHR45685">
    <property type="entry name" value="HELICASE SRCAP-RELATED"/>
    <property type="match status" value="1"/>
</dbReference>
<dbReference type="GO" id="GO:0016887">
    <property type="term" value="F:ATP hydrolysis activity"/>
    <property type="evidence" value="ECO:0007669"/>
    <property type="project" value="TreeGrafter"/>
</dbReference>
<organism evidence="8 9">
    <name type="scientific">Coptotermes formosanus</name>
    <name type="common">Formosan subterranean termite</name>
    <dbReference type="NCBI Taxonomy" id="36987"/>
    <lineage>
        <taxon>Eukaryota</taxon>
        <taxon>Metazoa</taxon>
        <taxon>Ecdysozoa</taxon>
        <taxon>Arthropoda</taxon>
        <taxon>Hexapoda</taxon>
        <taxon>Insecta</taxon>
        <taxon>Pterygota</taxon>
        <taxon>Neoptera</taxon>
        <taxon>Polyneoptera</taxon>
        <taxon>Dictyoptera</taxon>
        <taxon>Blattodea</taxon>
        <taxon>Blattoidea</taxon>
        <taxon>Termitoidae</taxon>
        <taxon>Rhinotermitidae</taxon>
        <taxon>Coptotermes</taxon>
    </lineage>
</organism>
<dbReference type="GO" id="GO:0006338">
    <property type="term" value="P:chromatin remodeling"/>
    <property type="evidence" value="ECO:0007669"/>
    <property type="project" value="UniProtKB-UniRule"/>
</dbReference>
<dbReference type="CDD" id="cd18793">
    <property type="entry name" value="SF2_C_SNF"/>
    <property type="match status" value="1"/>
</dbReference>
<dbReference type="GO" id="GO:0003677">
    <property type="term" value="F:DNA binding"/>
    <property type="evidence" value="ECO:0007669"/>
    <property type="project" value="UniProtKB-UniRule"/>
</dbReference>
<keyword evidence="5" id="KW-0238">DNA-binding</keyword>
<feature type="domain" description="Helicase C-terminal" evidence="7">
    <location>
        <begin position="124"/>
        <end position="279"/>
    </location>
</feature>
<dbReference type="AlphaFoldDB" id="A0A6L2PWV6"/>
<sequence>KVPILPEFLHIPHPSRILECEPTDLPPFLYYTSPKVQTRARQVFCSSRAAAWHMLCHQHCSSVEGLRTVWFGSPEAAALHEARSQHFHPVPVGGLVAATPRFGWSNIIVPDKQTLVTDAGKLYVLDGLLKRLKEQGHRVLIYSQMTRMIDLLEEYMWHRKHTYMRLDGSSKISERRDMVADFQARLDIFVFLLSTRAGGLGINLTAADTVIFYDSDWNPTVDQQAMDRAHRLGQTKQVTVYRLICKGSIEERILQRAREKSEIQRMVISGGNFKPDTLKPKEVVSLLLDDDEIEKKYRQRQAERRSQEEARADIYRERDRERKRKQYLGVVKSEPKKVRLEDGHEDSVLSMDSTPPSPSQSEVSQGSGAPPQDETSNEGLVVDVDSPATPQ</sequence>
<dbReference type="InterPro" id="IPR027417">
    <property type="entry name" value="P-loop_NTPase"/>
</dbReference>
<dbReference type="PANTHER" id="PTHR45685:SF2">
    <property type="entry name" value="CHROMATIN-REMODELING ATPASE INO80"/>
    <property type="match status" value="1"/>
</dbReference>
<comment type="subcellular location">
    <subcellularLocation>
        <location evidence="1 5">Nucleus</location>
    </subcellularLocation>
</comment>
<dbReference type="FunFam" id="3.40.50.300:FF:001304">
    <property type="entry name" value="DNA helicase INO80"/>
    <property type="match status" value="1"/>
</dbReference>
<keyword evidence="4 5" id="KW-0067">ATP-binding</keyword>
<comment type="subunit">
    <text evidence="5">Component of the INO80 chromatin-remodeling complex.</text>
</comment>
<proteinExistence type="inferred from homology"/>
<comment type="domain">
    <text evidence="5">The DBINO region is involved in binding to DNA.</text>
</comment>
<dbReference type="Proteomes" id="UP000502823">
    <property type="component" value="Unassembled WGS sequence"/>
</dbReference>